<dbReference type="PANTHER" id="PTHR37544">
    <property type="entry name" value="SPRAY-RELATED"/>
    <property type="match status" value="1"/>
</dbReference>
<accession>A0ABR0CAV6</accession>
<feature type="transmembrane region" description="Helical" evidence="1">
    <location>
        <begin position="793"/>
        <end position="815"/>
    </location>
</feature>
<reference evidence="2 3" key="1">
    <citation type="journal article" date="2024" name="Microbiol. Resour. Announc.">
        <title>Genome annotations for the ascomycete fungi Trichoderma harzianum, Trichoderma aggressivum, and Purpureocillium lilacinum.</title>
        <authorList>
            <person name="Beijen E.P.W."/>
            <person name="Ohm R.A."/>
        </authorList>
    </citation>
    <scope>NUCLEOTIDE SEQUENCE [LARGE SCALE GENOMIC DNA]</scope>
    <source>
        <strain evidence="2 3">CBS 150709</strain>
    </source>
</reference>
<feature type="transmembrane region" description="Helical" evidence="1">
    <location>
        <begin position="1042"/>
        <end position="1065"/>
    </location>
</feature>
<gene>
    <name evidence="2" type="ORF">Purlil1_1843</name>
</gene>
<dbReference type="InterPro" id="IPR021840">
    <property type="entry name" value="DUF3433"/>
</dbReference>
<proteinExistence type="predicted"/>
<keyword evidence="1" id="KW-1133">Transmembrane helix</keyword>
<evidence type="ECO:0000313" key="2">
    <source>
        <dbReference type="EMBL" id="KAK4093509.1"/>
    </source>
</evidence>
<dbReference type="Pfam" id="PF11915">
    <property type="entry name" value="DUF3433"/>
    <property type="match status" value="2"/>
</dbReference>
<dbReference type="EMBL" id="JAWRVI010000005">
    <property type="protein sequence ID" value="KAK4093509.1"/>
    <property type="molecule type" value="Genomic_DNA"/>
</dbReference>
<name>A0ABR0CAV6_PURLI</name>
<protein>
    <submittedName>
        <fullName evidence="2">Uncharacterized protein</fullName>
    </submittedName>
</protein>
<feature type="transmembrane region" description="Helical" evidence="1">
    <location>
        <begin position="433"/>
        <end position="455"/>
    </location>
</feature>
<keyword evidence="1" id="KW-0472">Membrane</keyword>
<feature type="transmembrane region" description="Helical" evidence="1">
    <location>
        <begin position="916"/>
        <end position="934"/>
    </location>
</feature>
<feature type="transmembrane region" description="Helical" evidence="1">
    <location>
        <begin position="1403"/>
        <end position="1423"/>
    </location>
</feature>
<evidence type="ECO:0000313" key="3">
    <source>
        <dbReference type="Proteomes" id="UP001287286"/>
    </source>
</evidence>
<feature type="transmembrane region" description="Helical" evidence="1">
    <location>
        <begin position="299"/>
        <end position="318"/>
    </location>
</feature>
<keyword evidence="1" id="KW-0812">Transmembrane</keyword>
<evidence type="ECO:0000256" key="1">
    <source>
        <dbReference type="SAM" id="Phobius"/>
    </source>
</evidence>
<feature type="transmembrane region" description="Helical" evidence="1">
    <location>
        <begin position="980"/>
        <end position="1000"/>
    </location>
</feature>
<sequence length="1524" mass="168363">MALGASRQPERPSRSIWAAAAAERQLEEDDAKRRCVGDEKLMGAFSMLRRVVSEAVVVGGWGGWRAMQQARFEVRSPMWLEPEGVTTRRIDGIAAGANKRAGPRGVPAIPFPTGHRIGITVPARAIQATTWYSPWLTCMTVPGLRESKPLDKRALKRVSIDPWHEPNVSAARHRFSQPSFALRGAANTKLTRIGFGRAWLGVTNIVIIMGDYRQGYADTTTTTTTTMPHEGEEMMDRRRYDRSPEGFTYEFRDVDLTNGEKGSGETQSAKRKGRFCPAWLRDGDGIDQGWKPFSMTTPILLSLALLSLLVAAGIETLAQRSAARGGLALAPTQDDIPAAAMFAYQYVPNVAAAVYSLVWNWVDLDVKRMQPWFELSRPDGARGEDSLLLDYPVEFIAVVPLKAARKKRRSQLALLPWTAACTNARALFRHWPVVLSGTVMMLVFWVITPLQSAILGTGVTLRTDSLSIVNRSRLISPTEQMAKLNAEVIVTAYSIGWLNQTYPQFMTPEYALLPFYVDSDPAPDPSKANWTATTTKLSTELTCWHATVTPMRQYRTFSFLDGHGCNASIGVGSAGTEDRYILDSVGFYGSAFGRYQLYSTPDCPKTPDTVHETLLIWATSSPGNITAVPKFNITAVYCQSHYYKQEVMITVNAETKVPIPGSMRAVSERQTLTNDEFNSTAFEYLISTGQPEGAEIHILDKDKPYVSVVEQNPRIEKYNVETPTSPMTGFALAGTNISAEALADPKTLEQAYNRATQYVFSAAVSRILANTTEFPNRTVTSTYPLSGIVVSRAFSAAVEALLITSGILTLALLWLCRKAPCHLRANPNSISRLADIFHNSPAVLKAFRKLDNADGKSLQAMFRRERFRLSRAKGPDGYELYLELVGRPDAESKERKLTMSEPYYDPIRPFALTRTMGVIFVTLMLGALAVIIWLKSAEVSHNGMPSPASRPFLLSRLLTCESGLARPSNSFEVLQLLENYIPTAFATLVEPFWVMLNRLLCVMQPFQDLWAGRARPSNSIETTYSAIPPQLTIWRAFKAGHFILVIVCVTTLVANLLGIGLGALFNENVTEAQYQQAFKPVLAPRFSNDSITAWTTSGRYLNTGEYQDHTLFAMANLSTGTPLPPWVTPEYFFLPHDIVDAGAQLPTDTYTVQTRGFGANFNCTSLGFVSVPAGEAKQKLPLDNRTCPDPMVYAVHMMRDRADPGVQDGPSAVQMSELVNDDWGAYVSPCNGSYVLGWGRYNIPNKANGSAEFSGALCKPVFETALFNVTVDARGNVRSFNRATDLRSDLDIPDSDTLTNLVTRHASRYLRGTNYGWRNDTIAGSWMSYLMALTIGNREFLNGNTTVPDPAKLIPVVDNVYRRTFAILLGVGQRPLFHLPDTDATTTGTRSTQERRIFLDQPALIITLAVLSINVIVSVLFYARTTAFVLPRMPTSIGSILAYIAPSRVVTAPSSGGLGRQNRTYSFGRYVGVDGSVHVGIELDPHVVPIDPVALKGNSKQTSQRLAQLVFRRNRTTKKSDTWL</sequence>
<organism evidence="2 3">
    <name type="scientific">Purpureocillium lilacinum</name>
    <name type="common">Paecilomyces lilacinus</name>
    <dbReference type="NCBI Taxonomy" id="33203"/>
    <lineage>
        <taxon>Eukaryota</taxon>
        <taxon>Fungi</taxon>
        <taxon>Dikarya</taxon>
        <taxon>Ascomycota</taxon>
        <taxon>Pezizomycotina</taxon>
        <taxon>Sordariomycetes</taxon>
        <taxon>Hypocreomycetidae</taxon>
        <taxon>Hypocreales</taxon>
        <taxon>Ophiocordycipitaceae</taxon>
        <taxon>Purpureocillium</taxon>
    </lineage>
</organism>
<dbReference type="Proteomes" id="UP001287286">
    <property type="component" value="Unassembled WGS sequence"/>
</dbReference>
<dbReference type="PANTHER" id="PTHR37544:SF3">
    <property type="entry name" value="SPRAY"/>
    <property type="match status" value="1"/>
</dbReference>
<keyword evidence="3" id="KW-1185">Reference proteome</keyword>
<comment type="caution">
    <text evidence="2">The sequence shown here is derived from an EMBL/GenBank/DDBJ whole genome shotgun (WGS) entry which is preliminary data.</text>
</comment>